<dbReference type="OrthoDB" id="3907350at2759"/>
<dbReference type="AlphaFoldDB" id="M2MQJ3"/>
<dbReference type="GeneID" id="19108652"/>
<keyword evidence="3" id="KW-1185">Reference proteome</keyword>
<dbReference type="EMBL" id="KB445552">
    <property type="protein sequence ID" value="EMC99061.1"/>
    <property type="molecule type" value="Genomic_DNA"/>
</dbReference>
<dbReference type="Proteomes" id="UP000011761">
    <property type="component" value="Unassembled WGS sequence"/>
</dbReference>
<proteinExistence type="predicted"/>
<reference evidence="2 3" key="1">
    <citation type="journal article" date="2012" name="PLoS Pathog.">
        <title>Diverse lifestyles and strategies of plant pathogenesis encoded in the genomes of eighteen Dothideomycetes fungi.</title>
        <authorList>
            <person name="Ohm R.A."/>
            <person name="Feau N."/>
            <person name="Henrissat B."/>
            <person name="Schoch C.L."/>
            <person name="Horwitz B.A."/>
            <person name="Barry K.W."/>
            <person name="Condon B.J."/>
            <person name="Copeland A.C."/>
            <person name="Dhillon B."/>
            <person name="Glaser F."/>
            <person name="Hesse C.N."/>
            <person name="Kosti I."/>
            <person name="LaButti K."/>
            <person name="Lindquist E.A."/>
            <person name="Lucas S."/>
            <person name="Salamov A.A."/>
            <person name="Bradshaw R.E."/>
            <person name="Ciuffetti L."/>
            <person name="Hamelin R.C."/>
            <person name="Kema G.H.J."/>
            <person name="Lawrence C."/>
            <person name="Scott J.A."/>
            <person name="Spatafora J.W."/>
            <person name="Turgeon B.G."/>
            <person name="de Wit P.J.G.M."/>
            <person name="Zhong S."/>
            <person name="Goodwin S.B."/>
            <person name="Grigoriev I.V."/>
        </authorList>
    </citation>
    <scope>NUCLEOTIDE SEQUENCE [LARGE SCALE GENOMIC DNA]</scope>
    <source>
        <strain evidence="2 3">UAMH 10762</strain>
    </source>
</reference>
<feature type="signal peptide" evidence="1">
    <location>
        <begin position="1"/>
        <end position="20"/>
    </location>
</feature>
<keyword evidence="1" id="KW-0732">Signal</keyword>
<name>M2MQJ3_BAUPA</name>
<protein>
    <submittedName>
        <fullName evidence="2">Uncharacterized protein</fullName>
    </submittedName>
</protein>
<gene>
    <name evidence="2" type="ORF">BAUCODRAFT_146047</name>
</gene>
<dbReference type="HOGENOM" id="CLU_1824957_0_0_1"/>
<evidence type="ECO:0000256" key="1">
    <source>
        <dbReference type="SAM" id="SignalP"/>
    </source>
</evidence>
<dbReference type="KEGG" id="bcom:BAUCODRAFT_146047"/>
<evidence type="ECO:0000313" key="2">
    <source>
        <dbReference type="EMBL" id="EMC99061.1"/>
    </source>
</evidence>
<feature type="chain" id="PRO_5004021692" evidence="1">
    <location>
        <begin position="21"/>
        <end position="141"/>
    </location>
</feature>
<sequence>MQLSIGVLLLATIFTSNIQAKPLPANFFEVERRWSQGQSEAQIHATHHIREASPAWAVNRDREVDVDEFQFTTDERTMRERSRWREQQRKRMNQLGLLTRVKDAIARSMPARRAGTVQDDWEEEEAPVLKPRRGIRYLVRS</sequence>
<evidence type="ECO:0000313" key="3">
    <source>
        <dbReference type="Proteomes" id="UP000011761"/>
    </source>
</evidence>
<accession>M2MQJ3</accession>
<dbReference type="RefSeq" id="XP_007674096.1">
    <property type="nucleotide sequence ID" value="XM_007675906.1"/>
</dbReference>
<organism evidence="2 3">
    <name type="scientific">Baudoinia panamericana (strain UAMH 10762)</name>
    <name type="common">Angels' share fungus</name>
    <name type="synonym">Baudoinia compniacensis (strain UAMH 10762)</name>
    <dbReference type="NCBI Taxonomy" id="717646"/>
    <lineage>
        <taxon>Eukaryota</taxon>
        <taxon>Fungi</taxon>
        <taxon>Dikarya</taxon>
        <taxon>Ascomycota</taxon>
        <taxon>Pezizomycotina</taxon>
        <taxon>Dothideomycetes</taxon>
        <taxon>Dothideomycetidae</taxon>
        <taxon>Mycosphaerellales</taxon>
        <taxon>Teratosphaeriaceae</taxon>
        <taxon>Baudoinia</taxon>
    </lineage>
</organism>